<dbReference type="RefSeq" id="WP_350344115.1">
    <property type="nucleotide sequence ID" value="NZ_CP158367.1"/>
</dbReference>
<dbReference type="InterPro" id="IPR029016">
    <property type="entry name" value="GAF-like_dom_sf"/>
</dbReference>
<dbReference type="Pfam" id="PF13185">
    <property type="entry name" value="GAF_2"/>
    <property type="match status" value="1"/>
</dbReference>
<dbReference type="PANTHER" id="PTHR45138:SF6">
    <property type="entry name" value="DIGUANYLATE CYCLASE DGCN"/>
    <property type="match status" value="1"/>
</dbReference>
<reference evidence="3" key="2">
    <citation type="submission" date="2024-06" db="EMBL/GenBank/DDBJ databases">
        <authorList>
            <person name="Petrova K.O."/>
            <person name="Toshchakov S.V."/>
            <person name="Boltjanskaja Y.V."/>
            <person name="Kevbrin V."/>
        </authorList>
    </citation>
    <scope>NUCLEOTIDE SEQUENCE</scope>
    <source>
        <strain evidence="3">Z-910T</strain>
    </source>
</reference>
<keyword evidence="1" id="KW-0812">Transmembrane</keyword>
<dbReference type="InterPro" id="IPR043128">
    <property type="entry name" value="Rev_trsase/Diguanyl_cyclase"/>
</dbReference>
<gene>
    <name evidence="3" type="ORF">PRVXT_000489</name>
</gene>
<dbReference type="Pfam" id="PF00990">
    <property type="entry name" value="GGDEF"/>
    <property type="match status" value="1"/>
</dbReference>
<feature type="transmembrane region" description="Helical" evidence="1">
    <location>
        <begin position="6"/>
        <end position="26"/>
    </location>
</feature>
<dbReference type="InterPro" id="IPR000160">
    <property type="entry name" value="GGDEF_dom"/>
</dbReference>
<evidence type="ECO:0000256" key="1">
    <source>
        <dbReference type="SAM" id="Phobius"/>
    </source>
</evidence>
<dbReference type="SUPFAM" id="SSF55073">
    <property type="entry name" value="Nucleotide cyclase"/>
    <property type="match status" value="1"/>
</dbReference>
<keyword evidence="1" id="KW-0472">Membrane</keyword>
<dbReference type="SMART" id="SM00267">
    <property type="entry name" value="GGDEF"/>
    <property type="match status" value="1"/>
</dbReference>
<dbReference type="EMBL" id="CP158367">
    <property type="protein sequence ID" value="XBX75370.1"/>
    <property type="molecule type" value="Genomic_DNA"/>
</dbReference>
<dbReference type="InterPro" id="IPR050469">
    <property type="entry name" value="Diguanylate_Cyclase"/>
</dbReference>
<accession>A0AAU7VMR9</accession>
<dbReference type="SMART" id="SM00065">
    <property type="entry name" value="GAF"/>
    <property type="match status" value="1"/>
</dbReference>
<name>A0AAU7VMR9_9FIRM</name>
<dbReference type="AlphaFoldDB" id="A0AAU7VMR9"/>
<dbReference type="EC" id="2.7.7.65" evidence="3"/>
<sequence length="554" mass="62897">MDKLKGFKWFIAFTGMAWLLTVTALSEYSLRDHFLEVVLFTFLAVVVERIHIPLPKGHVSFSLIFILWAFSVFGHVFYALWALLLGIFINQFFLIGRKIHDVLFNIGMVAITILASNHLFHLLGGNWGDISFANTWPIMGMLAAMFLLNHICLFFLYKLMEPSYTIFNIVKDARWDLITYLITVPAGILMAYLHREINFFGGLLLFIPIITSSYIFRLYKKLDNIHARMKGLSTVAAEINGNLDVSKTLSSIGDVCIRILNLDSFYIFLAKHNDELTAVYSKGEMDEFLQEQNIALGQGITGKVAQSKKSILIKDTSKDNRVFTIPGQEKGAMISVPLTRGGKTIGVMTAVKYQPFTLDNEELQILEIIASQSAVALDNAKLYEQMENLTQVDELTKTYNYRYFQKRLELEVQNSMQSNQPVSLMVIDLDNFKRINDVYGHEVGNKVLTELAGVLKDIIRKKDVLARYGGDEFVIIFTKTSKKSAEKVGKRVLQSLTNYRFKCKGKFEKITFSAGIAEYPNDADDSLDLMRKADRTMYTGSKYKGKSKVAVFNK</sequence>
<keyword evidence="3" id="KW-0548">Nucleotidyltransferase</keyword>
<dbReference type="SUPFAM" id="SSF55781">
    <property type="entry name" value="GAF domain-like"/>
    <property type="match status" value="1"/>
</dbReference>
<proteinExistence type="predicted"/>
<reference evidence="3" key="1">
    <citation type="journal article" date="2013" name="Extremophiles">
        <title>Proteinivorax tanatarense gen. nov., sp. nov., an anaerobic, haloalkaliphilic, proteolytic bacterium isolated from a decaying algal bloom, and proposal of Proteinivoraceae fam. nov.</title>
        <authorList>
            <person name="Kevbrin V."/>
            <person name="Boltyanskaya Y."/>
            <person name="Zhilina T."/>
            <person name="Kolganova T."/>
            <person name="Lavrentjeva E."/>
            <person name="Kuznetsov B."/>
        </authorList>
    </citation>
    <scope>NUCLEOTIDE SEQUENCE</scope>
    <source>
        <strain evidence="3">Z-910T</strain>
    </source>
</reference>
<dbReference type="NCBIfam" id="TIGR00254">
    <property type="entry name" value="GGDEF"/>
    <property type="match status" value="1"/>
</dbReference>
<dbReference type="GO" id="GO:0005886">
    <property type="term" value="C:plasma membrane"/>
    <property type="evidence" value="ECO:0007669"/>
    <property type="project" value="TreeGrafter"/>
</dbReference>
<dbReference type="Gene3D" id="3.30.70.270">
    <property type="match status" value="1"/>
</dbReference>
<dbReference type="GO" id="GO:1902201">
    <property type="term" value="P:negative regulation of bacterial-type flagellum-dependent cell motility"/>
    <property type="evidence" value="ECO:0007669"/>
    <property type="project" value="TreeGrafter"/>
</dbReference>
<feature type="domain" description="GGDEF" evidence="2">
    <location>
        <begin position="420"/>
        <end position="554"/>
    </location>
</feature>
<dbReference type="InterPro" id="IPR003018">
    <property type="entry name" value="GAF"/>
</dbReference>
<feature type="transmembrane region" description="Helical" evidence="1">
    <location>
        <begin position="64"/>
        <end position="90"/>
    </location>
</feature>
<dbReference type="PROSITE" id="PS50887">
    <property type="entry name" value="GGDEF"/>
    <property type="match status" value="1"/>
</dbReference>
<dbReference type="FunFam" id="3.30.70.270:FF:000001">
    <property type="entry name" value="Diguanylate cyclase domain protein"/>
    <property type="match status" value="1"/>
</dbReference>
<evidence type="ECO:0000259" key="2">
    <source>
        <dbReference type="PROSITE" id="PS50887"/>
    </source>
</evidence>
<feature type="transmembrane region" description="Helical" evidence="1">
    <location>
        <begin position="33"/>
        <end position="52"/>
    </location>
</feature>
<dbReference type="GO" id="GO:0052621">
    <property type="term" value="F:diguanylate cyclase activity"/>
    <property type="evidence" value="ECO:0007669"/>
    <property type="project" value="UniProtKB-EC"/>
</dbReference>
<keyword evidence="1" id="KW-1133">Transmembrane helix</keyword>
<dbReference type="CDD" id="cd01949">
    <property type="entry name" value="GGDEF"/>
    <property type="match status" value="1"/>
</dbReference>
<dbReference type="GO" id="GO:0043709">
    <property type="term" value="P:cell adhesion involved in single-species biofilm formation"/>
    <property type="evidence" value="ECO:0007669"/>
    <property type="project" value="TreeGrafter"/>
</dbReference>
<feature type="transmembrane region" description="Helical" evidence="1">
    <location>
        <begin position="102"/>
        <end position="124"/>
    </location>
</feature>
<feature type="transmembrane region" description="Helical" evidence="1">
    <location>
        <begin position="177"/>
        <end position="193"/>
    </location>
</feature>
<dbReference type="PANTHER" id="PTHR45138">
    <property type="entry name" value="REGULATORY COMPONENTS OF SENSORY TRANSDUCTION SYSTEM"/>
    <property type="match status" value="1"/>
</dbReference>
<protein>
    <submittedName>
        <fullName evidence="3">Sensor domain-containing diguanylate cyclase</fullName>
        <ecNumber evidence="3">2.7.7.65</ecNumber>
    </submittedName>
</protein>
<feature type="transmembrane region" description="Helical" evidence="1">
    <location>
        <begin position="136"/>
        <end position="157"/>
    </location>
</feature>
<keyword evidence="3" id="KW-0808">Transferase</keyword>
<evidence type="ECO:0000313" key="3">
    <source>
        <dbReference type="EMBL" id="XBX75370.1"/>
    </source>
</evidence>
<dbReference type="InterPro" id="IPR029787">
    <property type="entry name" value="Nucleotide_cyclase"/>
</dbReference>
<dbReference type="Gene3D" id="3.30.450.40">
    <property type="match status" value="1"/>
</dbReference>
<organism evidence="3">
    <name type="scientific">Proteinivorax tanatarense</name>
    <dbReference type="NCBI Taxonomy" id="1260629"/>
    <lineage>
        <taxon>Bacteria</taxon>
        <taxon>Bacillati</taxon>
        <taxon>Bacillota</taxon>
        <taxon>Clostridia</taxon>
        <taxon>Eubacteriales</taxon>
        <taxon>Proteinivoracaceae</taxon>
        <taxon>Proteinivorax</taxon>
    </lineage>
</organism>
<feature type="transmembrane region" description="Helical" evidence="1">
    <location>
        <begin position="199"/>
        <end position="219"/>
    </location>
</feature>